<evidence type="ECO:0000256" key="3">
    <source>
        <dbReference type="ARBA" id="ARBA00022692"/>
    </source>
</evidence>
<dbReference type="GO" id="GO:0005886">
    <property type="term" value="C:plasma membrane"/>
    <property type="evidence" value="ECO:0007669"/>
    <property type="project" value="UniProtKB-SubCell"/>
</dbReference>
<evidence type="ECO:0000313" key="10">
    <source>
        <dbReference type="EMBL" id="AHG92918.1"/>
    </source>
</evidence>
<dbReference type="OrthoDB" id="8769057at2"/>
<dbReference type="InterPro" id="IPR017800">
    <property type="entry name" value="ADOP"/>
</dbReference>
<feature type="domain" description="MacB-like periplasmic core" evidence="9">
    <location>
        <begin position="519"/>
        <end position="758"/>
    </location>
</feature>
<dbReference type="KEGG" id="gba:J421_5383"/>
<feature type="transmembrane region" description="Helical" evidence="7">
    <location>
        <begin position="376"/>
        <end position="397"/>
    </location>
</feature>
<dbReference type="NCBIfam" id="NF038403">
    <property type="entry name" value="perm_prefix_1"/>
    <property type="match status" value="1"/>
</dbReference>
<dbReference type="NCBIfam" id="TIGR03434">
    <property type="entry name" value="ADOP"/>
    <property type="match status" value="1"/>
</dbReference>
<geneLocation type="plasmid" evidence="10 11">
    <name>1</name>
</geneLocation>
<comment type="similarity">
    <text evidence="6">Belongs to the ABC-4 integral membrane protein family.</text>
</comment>
<keyword evidence="4 7" id="KW-1133">Transmembrane helix</keyword>
<feature type="domain" description="MacB-like periplasmic core" evidence="9">
    <location>
        <begin position="110"/>
        <end position="336"/>
    </location>
</feature>
<dbReference type="Pfam" id="PF02687">
    <property type="entry name" value="FtsX"/>
    <property type="match status" value="2"/>
</dbReference>
<dbReference type="Proteomes" id="UP000019151">
    <property type="component" value="Plasmid 1"/>
</dbReference>
<feature type="transmembrane region" description="Helical" evidence="7">
    <location>
        <begin position="519"/>
        <end position="538"/>
    </location>
</feature>
<dbReference type="EMBL" id="CP007129">
    <property type="protein sequence ID" value="AHG92918.1"/>
    <property type="molecule type" value="Genomic_DNA"/>
</dbReference>
<dbReference type="GO" id="GO:0022857">
    <property type="term" value="F:transmembrane transporter activity"/>
    <property type="evidence" value="ECO:0007669"/>
    <property type="project" value="TreeGrafter"/>
</dbReference>
<evidence type="ECO:0000259" key="9">
    <source>
        <dbReference type="Pfam" id="PF12704"/>
    </source>
</evidence>
<dbReference type="PANTHER" id="PTHR30572:SF4">
    <property type="entry name" value="ABC TRANSPORTER PERMEASE YTRF"/>
    <property type="match status" value="1"/>
</dbReference>
<dbReference type="InterPro" id="IPR047928">
    <property type="entry name" value="Perm_prefix_1"/>
</dbReference>
<evidence type="ECO:0000256" key="1">
    <source>
        <dbReference type="ARBA" id="ARBA00004651"/>
    </source>
</evidence>
<protein>
    <submittedName>
        <fullName evidence="10">Permease</fullName>
    </submittedName>
</protein>
<feature type="transmembrane region" description="Helical" evidence="7">
    <location>
        <begin position="469"/>
        <end position="490"/>
    </location>
</feature>
<dbReference type="HOGENOM" id="CLU_009433_1_0_0"/>
<evidence type="ECO:0000256" key="4">
    <source>
        <dbReference type="ARBA" id="ARBA00022989"/>
    </source>
</evidence>
<dbReference type="InterPro" id="IPR025857">
    <property type="entry name" value="MacB_PCD"/>
</dbReference>
<evidence type="ECO:0000256" key="7">
    <source>
        <dbReference type="SAM" id="Phobius"/>
    </source>
</evidence>
<evidence type="ECO:0000313" key="11">
    <source>
        <dbReference type="Proteomes" id="UP000019151"/>
    </source>
</evidence>
<dbReference type="InParanoid" id="W0RTK4"/>
<dbReference type="InterPro" id="IPR050250">
    <property type="entry name" value="Macrolide_Exporter_MacB"/>
</dbReference>
<proteinExistence type="inferred from homology"/>
<keyword evidence="3 7" id="KW-0812">Transmembrane</keyword>
<dbReference type="InterPro" id="IPR003838">
    <property type="entry name" value="ABC3_permease_C"/>
</dbReference>
<dbReference type="AlphaFoldDB" id="W0RTK4"/>
<feature type="domain" description="ABC3 transporter permease C-terminal" evidence="8">
    <location>
        <begin position="792"/>
        <end position="905"/>
    </location>
</feature>
<dbReference type="Pfam" id="PF12704">
    <property type="entry name" value="MacB_PCD"/>
    <property type="match status" value="2"/>
</dbReference>
<keyword evidence="11" id="KW-1185">Reference proteome</keyword>
<keyword evidence="5 7" id="KW-0472">Membrane</keyword>
<evidence type="ECO:0000256" key="2">
    <source>
        <dbReference type="ARBA" id="ARBA00022475"/>
    </source>
</evidence>
<feature type="transmembrane region" description="Helical" evidence="7">
    <location>
        <begin position="788"/>
        <end position="813"/>
    </location>
</feature>
<accession>W0RTK4</accession>
<dbReference type="PANTHER" id="PTHR30572">
    <property type="entry name" value="MEMBRANE COMPONENT OF TRANSPORTER-RELATED"/>
    <property type="match status" value="1"/>
</dbReference>
<feature type="transmembrane region" description="Helical" evidence="7">
    <location>
        <begin position="877"/>
        <end position="898"/>
    </location>
</feature>
<feature type="transmembrane region" description="Helical" evidence="7">
    <location>
        <begin position="833"/>
        <end position="857"/>
    </location>
</feature>
<feature type="domain" description="ABC3 transporter permease C-terminal" evidence="8">
    <location>
        <begin position="380"/>
        <end position="495"/>
    </location>
</feature>
<keyword evidence="10" id="KW-0614">Plasmid</keyword>
<evidence type="ECO:0000259" key="8">
    <source>
        <dbReference type="Pfam" id="PF02687"/>
    </source>
</evidence>
<keyword evidence="2" id="KW-1003">Cell membrane</keyword>
<gene>
    <name evidence="10" type="ORF">J421_5383</name>
</gene>
<organism evidence="10 11">
    <name type="scientific">Gemmatirosa kalamazoonensis</name>
    <dbReference type="NCBI Taxonomy" id="861299"/>
    <lineage>
        <taxon>Bacteria</taxon>
        <taxon>Pseudomonadati</taxon>
        <taxon>Gemmatimonadota</taxon>
        <taxon>Gemmatimonadia</taxon>
        <taxon>Gemmatimonadales</taxon>
        <taxon>Gemmatimonadaceae</taxon>
        <taxon>Gemmatirosa</taxon>
    </lineage>
</organism>
<comment type="subcellular location">
    <subcellularLocation>
        <location evidence="1">Cell membrane</location>
        <topology evidence="1">Multi-pass membrane protein</topology>
    </subcellularLocation>
</comment>
<reference evidence="10 11" key="1">
    <citation type="journal article" date="2014" name="Genome Announc.">
        <title>Genome Sequence and Methylome of Soil Bacterium Gemmatirosa kalamazoonensis KBS708T, a Member of the Rarely Cultivated Gemmatimonadetes Phylum.</title>
        <authorList>
            <person name="Debruyn J.M."/>
            <person name="Radosevich M."/>
            <person name="Wommack K.E."/>
            <person name="Polson S.W."/>
            <person name="Hauser L.J."/>
            <person name="Fawaz M.N."/>
            <person name="Korlach J."/>
            <person name="Tsai Y.C."/>
        </authorList>
    </citation>
    <scope>NUCLEOTIDE SEQUENCE [LARGE SCALE GENOMIC DNA]</scope>
    <source>
        <strain evidence="10 11">KBS708</strain>
        <plasmid evidence="11">Plasmid 1</plasmid>
    </source>
</reference>
<dbReference type="RefSeq" id="WP_025414234.1">
    <property type="nucleotide sequence ID" value="NZ_CP007129.1"/>
</dbReference>
<feature type="transmembrane region" description="Helical" evidence="7">
    <location>
        <begin position="429"/>
        <end position="449"/>
    </location>
</feature>
<name>W0RTK4_9BACT</name>
<evidence type="ECO:0000256" key="6">
    <source>
        <dbReference type="ARBA" id="ARBA00038076"/>
    </source>
</evidence>
<feature type="transmembrane region" description="Helical" evidence="7">
    <location>
        <begin position="107"/>
        <end position="130"/>
    </location>
</feature>
<sequence length="912" mass="96779">MLPRWRKDVRQAVGLIARRPAAIRRDADDELASVLEERIAQFVARGMTPEDARAEAVRRMGGSVEDARDRVRRSAARRERTLGIVEWIAGLVGDLRYAARGLVREPLFSSFAVLTLALGIGANAAMFGVVDTLLLRGPAHVRDPQRVVRLYWTMRRPNGELGTMAAFDARVYANLLAESRAFAGIAMQTPASRSALLGDAVDARLVTSAMATANLMSVLGAQPALGRFFTRDEQEADVPPPVAVLGYGIWQRDFAGERTIVGRTVTLGGTPYVVVGVAPRGFTGAALDRVDVWRVLPVKTGPSARHWGRGHSAGPAIVARLRPGVMRDDAARDATDAYRRSYDGGERAFAEASIGVGPLHYGPDGTEATEASVARWLAGVSAIVLLVACANVVNLLLARGVRQRREVAVRLAIGVGRARLVRLLLANSLLLAGLGGVAGLLVAFLSATIVRRVLLPDVDWTAGPVNARVLLFSLGAAVATGVAIGLLPALRAGRADVVAALKAGARDGGGRRSGVRTTLMIAQGALAMVLLVGAGLFVRSLDRVRRLDLGVQPDRVLIVDVRWPRVPVAASDAEQAREEQRREEFARQVVDEVAAMPEVEHAAAAVGVPFNNAYAISLRVPGRDSLPRLSGGFGDPDVSAVSPDYFATVGTRLLRGRVFSMADRAGSEPVAVVSATMARVLWPGADALGQCLLIGDARTCTRVVGVVQDVRRSKIREDPLMHYYVPLGQQSALRGPDLLVRPRGEPAAVVPALRARLRAIDPTVLFIDAEPLQVRVDPQTRSWRIGAIMFSVFAALALLVAAAGTFSVVAYLVEQRRHELGVRIALGARAGQIVGPILRGVLGAVGCGVALGAGLALAGGTLAEPLLFETSAHDPLVLGSVACLLALASLLAGTVPALRARRVDPIITLRDE</sequence>
<evidence type="ECO:0000256" key="5">
    <source>
        <dbReference type="ARBA" id="ARBA00023136"/>
    </source>
</evidence>